<keyword evidence="3" id="KW-0804">Transcription</keyword>
<dbReference type="PROSITE" id="PS00041">
    <property type="entry name" value="HTH_ARAC_FAMILY_1"/>
    <property type="match status" value="1"/>
</dbReference>
<dbReference type="PANTHER" id="PTHR43280:SF27">
    <property type="entry name" value="TRANSCRIPTIONAL REGULATOR MTLR"/>
    <property type="match status" value="1"/>
</dbReference>
<dbReference type="InterPro" id="IPR003313">
    <property type="entry name" value="AraC-bd"/>
</dbReference>
<evidence type="ECO:0000256" key="1">
    <source>
        <dbReference type="ARBA" id="ARBA00023015"/>
    </source>
</evidence>
<dbReference type="Gene3D" id="2.60.120.10">
    <property type="entry name" value="Jelly Rolls"/>
    <property type="match status" value="1"/>
</dbReference>
<feature type="domain" description="HTH araC/xylS-type" evidence="4">
    <location>
        <begin position="186"/>
        <end position="284"/>
    </location>
</feature>
<gene>
    <name evidence="5" type="ORF">GCM10023091_31330</name>
</gene>
<reference evidence="6" key="1">
    <citation type="journal article" date="2019" name="Int. J. Syst. Evol. Microbiol.">
        <title>The Global Catalogue of Microorganisms (GCM) 10K type strain sequencing project: providing services to taxonomists for standard genome sequencing and annotation.</title>
        <authorList>
            <consortium name="The Broad Institute Genomics Platform"/>
            <consortium name="The Broad Institute Genome Sequencing Center for Infectious Disease"/>
            <person name="Wu L."/>
            <person name="Ma J."/>
        </authorList>
    </citation>
    <scope>NUCLEOTIDE SEQUENCE [LARGE SCALE GENOMIC DNA]</scope>
    <source>
        <strain evidence="6">JCM 31920</strain>
    </source>
</reference>
<dbReference type="SUPFAM" id="SSF46689">
    <property type="entry name" value="Homeodomain-like"/>
    <property type="match status" value="2"/>
</dbReference>
<proteinExistence type="predicted"/>
<accession>A0ABP8M4I5</accession>
<dbReference type="EMBL" id="BAABEY010000029">
    <property type="protein sequence ID" value="GAA4443218.1"/>
    <property type="molecule type" value="Genomic_DNA"/>
</dbReference>
<dbReference type="InterPro" id="IPR014710">
    <property type="entry name" value="RmlC-like_jellyroll"/>
</dbReference>
<evidence type="ECO:0000259" key="4">
    <source>
        <dbReference type="PROSITE" id="PS01124"/>
    </source>
</evidence>
<sequence>MIRATFESITPNDKSSFLVNNFALEKFTAPYHFHPEFELTLITAGTGTRFVGKSIQAYGAGDLVLLGPDLPHCWKSEDIVRGELRSHSILVQFESMFLGPAFFERPELASISELFRRSACGIRFLGDTVADATGMMKSLSREEDRFRRMIALLELLEMLASSRQYELLDTDGTMGLSKPGEQERISIALAYVVENFRDKVVLEKVASAVSMSASAFCKYFKRVTGKTFVETVTDYRIHFAREQLLMSERSMTDIAFDSGFGDLSHFYKVFRRRMKISPLQYRKDFLRKLRHSNG</sequence>
<dbReference type="InterPro" id="IPR018062">
    <property type="entry name" value="HTH_AraC-typ_CS"/>
</dbReference>
<dbReference type="InterPro" id="IPR009057">
    <property type="entry name" value="Homeodomain-like_sf"/>
</dbReference>
<organism evidence="5 6">
    <name type="scientific">Ravibacter arvi</name>
    <dbReference type="NCBI Taxonomy" id="2051041"/>
    <lineage>
        <taxon>Bacteria</taxon>
        <taxon>Pseudomonadati</taxon>
        <taxon>Bacteroidota</taxon>
        <taxon>Cytophagia</taxon>
        <taxon>Cytophagales</taxon>
        <taxon>Spirosomataceae</taxon>
        <taxon>Ravibacter</taxon>
    </lineage>
</organism>
<dbReference type="Pfam" id="PF02311">
    <property type="entry name" value="AraC_binding"/>
    <property type="match status" value="1"/>
</dbReference>
<keyword evidence="6" id="KW-1185">Reference proteome</keyword>
<keyword evidence="2" id="KW-0238">DNA-binding</keyword>
<evidence type="ECO:0000313" key="6">
    <source>
        <dbReference type="Proteomes" id="UP001501508"/>
    </source>
</evidence>
<evidence type="ECO:0000313" key="5">
    <source>
        <dbReference type="EMBL" id="GAA4443218.1"/>
    </source>
</evidence>
<name>A0ABP8M4I5_9BACT</name>
<dbReference type="PROSITE" id="PS01124">
    <property type="entry name" value="HTH_ARAC_FAMILY_2"/>
    <property type="match status" value="1"/>
</dbReference>
<dbReference type="SMART" id="SM00342">
    <property type="entry name" value="HTH_ARAC"/>
    <property type="match status" value="1"/>
</dbReference>
<comment type="caution">
    <text evidence="5">The sequence shown here is derived from an EMBL/GenBank/DDBJ whole genome shotgun (WGS) entry which is preliminary data.</text>
</comment>
<dbReference type="Pfam" id="PF12833">
    <property type="entry name" value="HTH_18"/>
    <property type="match status" value="1"/>
</dbReference>
<dbReference type="Gene3D" id="1.10.10.60">
    <property type="entry name" value="Homeodomain-like"/>
    <property type="match status" value="2"/>
</dbReference>
<evidence type="ECO:0000256" key="2">
    <source>
        <dbReference type="ARBA" id="ARBA00023125"/>
    </source>
</evidence>
<dbReference type="InterPro" id="IPR011051">
    <property type="entry name" value="RmlC_Cupin_sf"/>
</dbReference>
<dbReference type="Proteomes" id="UP001501508">
    <property type="component" value="Unassembled WGS sequence"/>
</dbReference>
<evidence type="ECO:0000256" key="3">
    <source>
        <dbReference type="ARBA" id="ARBA00023163"/>
    </source>
</evidence>
<dbReference type="PANTHER" id="PTHR43280">
    <property type="entry name" value="ARAC-FAMILY TRANSCRIPTIONAL REGULATOR"/>
    <property type="match status" value="1"/>
</dbReference>
<dbReference type="SUPFAM" id="SSF51182">
    <property type="entry name" value="RmlC-like cupins"/>
    <property type="match status" value="1"/>
</dbReference>
<dbReference type="CDD" id="cd06976">
    <property type="entry name" value="cupin_MtlR-like_N"/>
    <property type="match status" value="1"/>
</dbReference>
<dbReference type="RefSeq" id="WP_345030910.1">
    <property type="nucleotide sequence ID" value="NZ_BAABEY010000029.1"/>
</dbReference>
<keyword evidence="1" id="KW-0805">Transcription regulation</keyword>
<protein>
    <submittedName>
        <fullName evidence="5">AraC family transcriptional regulator</fullName>
    </submittedName>
</protein>
<dbReference type="InterPro" id="IPR018060">
    <property type="entry name" value="HTH_AraC"/>
</dbReference>